<dbReference type="AlphaFoldDB" id="A8XX35"/>
<feature type="transmembrane region" description="Helical" evidence="8">
    <location>
        <begin position="57"/>
        <end position="77"/>
    </location>
</feature>
<dbReference type="PROSITE" id="PS50102">
    <property type="entry name" value="RRM"/>
    <property type="match status" value="1"/>
</dbReference>
<dbReference type="WormBase" id="CBG20102">
    <property type="protein sequence ID" value="CBP39914"/>
    <property type="gene ID" value="WBGene00039175"/>
</dbReference>
<dbReference type="InParanoid" id="A8XX35"/>
<dbReference type="Proteomes" id="UP000008549">
    <property type="component" value="Unassembled WGS sequence"/>
</dbReference>
<dbReference type="CTD" id="8575991"/>
<protein>
    <submittedName>
        <fullName evidence="10">Protein CBG20102</fullName>
    </submittedName>
</protein>
<dbReference type="InterPro" id="IPR000504">
    <property type="entry name" value="RRM_dom"/>
</dbReference>
<dbReference type="HOGENOM" id="CLU_310290_0_0_1"/>
<feature type="transmembrane region" description="Helical" evidence="8">
    <location>
        <begin position="416"/>
        <end position="436"/>
    </location>
</feature>
<dbReference type="SUPFAM" id="SSF54928">
    <property type="entry name" value="RNA-binding domain, RBD"/>
    <property type="match status" value="1"/>
</dbReference>
<feature type="compositionally biased region" description="Basic and acidic residues" evidence="7">
    <location>
        <begin position="882"/>
        <end position="901"/>
    </location>
</feature>
<keyword evidence="5 8" id="KW-0472">Membrane</keyword>
<evidence type="ECO:0000256" key="3">
    <source>
        <dbReference type="ARBA" id="ARBA00022692"/>
    </source>
</evidence>
<dbReference type="GO" id="GO:0022857">
    <property type="term" value="F:transmembrane transporter activity"/>
    <property type="evidence" value="ECO:0007669"/>
    <property type="project" value="InterPro"/>
</dbReference>
<feature type="domain" description="RRM" evidence="9">
    <location>
        <begin position="774"/>
        <end position="889"/>
    </location>
</feature>
<evidence type="ECO:0000256" key="4">
    <source>
        <dbReference type="ARBA" id="ARBA00022989"/>
    </source>
</evidence>
<feature type="region of interest" description="Disordered" evidence="7">
    <location>
        <begin position="616"/>
        <end position="645"/>
    </location>
</feature>
<dbReference type="Gene3D" id="3.30.70.330">
    <property type="match status" value="1"/>
</dbReference>
<comment type="subcellular location">
    <subcellularLocation>
        <location evidence="1">Membrane</location>
        <topology evidence="1">Multi-pass membrane protein</topology>
    </subcellularLocation>
</comment>
<feature type="compositionally biased region" description="Basic residues" evidence="7">
    <location>
        <begin position="616"/>
        <end position="639"/>
    </location>
</feature>
<dbReference type="Pfam" id="PF00860">
    <property type="entry name" value="Xan_ur_permease"/>
    <property type="match status" value="2"/>
</dbReference>
<dbReference type="GeneID" id="8575991"/>
<organism evidence="10 11">
    <name type="scientific">Caenorhabditis briggsae</name>
    <dbReference type="NCBI Taxonomy" id="6238"/>
    <lineage>
        <taxon>Eukaryota</taxon>
        <taxon>Metazoa</taxon>
        <taxon>Ecdysozoa</taxon>
        <taxon>Nematoda</taxon>
        <taxon>Chromadorea</taxon>
        <taxon>Rhabditida</taxon>
        <taxon>Rhabditina</taxon>
        <taxon>Rhabditomorpha</taxon>
        <taxon>Rhabditoidea</taxon>
        <taxon>Rhabditidae</taxon>
        <taxon>Peloderinae</taxon>
        <taxon>Caenorhabditis</taxon>
    </lineage>
</organism>
<dbReference type="STRING" id="6238.A8XX35"/>
<dbReference type="InterPro" id="IPR035979">
    <property type="entry name" value="RBD_domain_sf"/>
</dbReference>
<feature type="transmembrane region" description="Helical" evidence="8">
    <location>
        <begin position="215"/>
        <end position="240"/>
    </location>
</feature>
<evidence type="ECO:0000256" key="5">
    <source>
        <dbReference type="ARBA" id="ARBA00023136"/>
    </source>
</evidence>
<feature type="transmembrane region" description="Helical" evidence="8">
    <location>
        <begin position="279"/>
        <end position="300"/>
    </location>
</feature>
<dbReference type="PANTHER" id="PTHR11119">
    <property type="entry name" value="XANTHINE-URACIL / VITAMIN C PERMEASE FAMILY MEMBER"/>
    <property type="match status" value="1"/>
</dbReference>
<accession>A8XX35</accession>
<evidence type="ECO:0000256" key="7">
    <source>
        <dbReference type="SAM" id="MobiDB-lite"/>
    </source>
</evidence>
<dbReference type="KEGG" id="cbr:CBG_20102"/>
<feature type="region of interest" description="Disordered" evidence="7">
    <location>
        <begin position="882"/>
        <end position="905"/>
    </location>
</feature>
<feature type="transmembrane region" description="Helical" evidence="8">
    <location>
        <begin position="23"/>
        <end position="45"/>
    </location>
</feature>
<feature type="transmembrane region" description="Helical" evidence="8">
    <location>
        <begin position="122"/>
        <end position="141"/>
    </location>
</feature>
<evidence type="ECO:0000313" key="11">
    <source>
        <dbReference type="Proteomes" id="UP000008549"/>
    </source>
</evidence>
<comment type="similarity">
    <text evidence="2">Belongs to the nucleobase:cation symporter-2 (NCS2) (TC 2.A.40) family.</text>
</comment>
<dbReference type="FunCoup" id="A8XX35">
    <property type="interactions" value="489"/>
</dbReference>
<sequence length="949" mass="108239">MTVPLHLGVNDVPSVKEIFGFGFQQAMLCMSGLLVYPFLISNCACAGAAAVQLRVQLISATFVSCGIATILQTTFGLRLSVLHGPAMAFLPPLLAYKTQNHCPYTGHDNVPQEFWMGRMREIQGSLLLACLVFIFVGMTGIAGHLSNLIGPITIVPLMLLLTTSIVPTIEEKLSLHWISLVMLLVVVLMAVYLENTRVPIFYYSTKKKQIVTTRIRLFGQFPYLLSMLLVWFICFVMTIADLEPYNGAARTDNNVTMMVLRESPWFQIPLPLPFGMPKISAGIFFGYVASVFASIIENIGSYDLLARTSQQKPPPKDAINRAIAVEGKFNLLNNLKCENVSILKQKRQNFVFRVGSLIAAVSGVSSGVTTYAENIALIHITKVASRTTMQFAGFVLILLGLFSKFAAILASIPDALVGGILTMGISMIGGVALSNLQMIDLKLCRNLSIMGLSLLLGMIVPLHFEKHPVDTGYFEIDNVLNMLLNIKMLVGGMVATFLDNTVPGATRAQRGFRDYLRVSSESDVSTSTSSESIEVLSSSDAYTFPEAIQRLLRAVPILQSLPILPKLTKSQYKSNRQKEQERGRRRMRRLQKLLILQNQRKFFEIHQNALKRTRKSLKKLQKHPKRPRKKEIRKRKLPRRNPDYQGRIKNRTKKRRMKIGLARRRLELRSRRPRINDIRQKVVRVIERSLVEAPKIPLICHLFQDRDSLGTPRSLLRQVLRTLKISNFVKRTHLLKNNHMKSLSKFTTLFVIEEDEPNGPLYVKYWPIYNRDLATVYVDRLPEACNEAQLLRLAQCYGTVAELSVGRKTTRWVRPLFHPRKRQPGHPPAKTWHKWIPKKKPLINVGGRPKPFGFVRFVDQESAEKMIKEFIVNDPSVIHQRMEEKRKQELEEQIQERPHQDPEDEIQIPDILFPEEIENLVPIVPREFPRPRPYVDLQMIKMFREIRYL</sequence>
<keyword evidence="11" id="KW-1185">Reference proteome</keyword>
<dbReference type="RefSeq" id="XP_002633996.1">
    <property type="nucleotide sequence ID" value="XM_002633950.1"/>
</dbReference>
<evidence type="ECO:0000256" key="2">
    <source>
        <dbReference type="ARBA" id="ARBA00008821"/>
    </source>
</evidence>
<name>A8XX35_CAEBR</name>
<evidence type="ECO:0000256" key="1">
    <source>
        <dbReference type="ARBA" id="ARBA00004141"/>
    </source>
</evidence>
<evidence type="ECO:0000256" key="8">
    <source>
        <dbReference type="SAM" id="Phobius"/>
    </source>
</evidence>
<evidence type="ECO:0000259" key="9">
    <source>
        <dbReference type="PROSITE" id="PS50102"/>
    </source>
</evidence>
<feature type="transmembrane region" description="Helical" evidence="8">
    <location>
        <begin position="391"/>
        <end position="410"/>
    </location>
</feature>
<evidence type="ECO:0000313" key="10">
    <source>
        <dbReference type="EMBL" id="CAP37204.1"/>
    </source>
</evidence>
<dbReference type="eggNOG" id="KOG1292">
    <property type="taxonomic scope" value="Eukaryota"/>
</dbReference>
<gene>
    <name evidence="10 12" type="ORF">CBG20102</name>
    <name evidence="10" type="ORF">CBG_20102</name>
</gene>
<keyword evidence="6" id="KW-0694">RNA-binding</keyword>
<dbReference type="InterPro" id="IPR012677">
    <property type="entry name" value="Nucleotide-bd_a/b_plait_sf"/>
</dbReference>
<keyword evidence="3 8" id="KW-0812">Transmembrane</keyword>
<evidence type="ECO:0000256" key="6">
    <source>
        <dbReference type="PROSITE-ProRule" id="PRU00176"/>
    </source>
</evidence>
<feature type="transmembrane region" description="Helical" evidence="8">
    <location>
        <begin position="175"/>
        <end position="194"/>
    </location>
</feature>
<dbReference type="CDD" id="cd00590">
    <property type="entry name" value="RRM_SF"/>
    <property type="match status" value="1"/>
</dbReference>
<reference evidence="10 11" key="2">
    <citation type="journal article" date="2011" name="PLoS Genet.">
        <title>Caenorhabditis briggsae recombinant inbred line genotypes reveal inter-strain incompatibility and the evolution of recombination.</title>
        <authorList>
            <person name="Ross J.A."/>
            <person name="Koboldt D.C."/>
            <person name="Staisch J.E."/>
            <person name="Chamberlin H.M."/>
            <person name="Gupta B.P."/>
            <person name="Miller R.D."/>
            <person name="Baird S.E."/>
            <person name="Haag E.S."/>
        </authorList>
    </citation>
    <scope>NUCLEOTIDE SEQUENCE [LARGE SCALE GENOMIC DNA]</scope>
    <source>
        <strain evidence="10 11">AF16</strain>
    </source>
</reference>
<dbReference type="EMBL" id="HE601481">
    <property type="protein sequence ID" value="CAP37204.1"/>
    <property type="molecule type" value="Genomic_DNA"/>
</dbReference>
<proteinExistence type="inferred from homology"/>
<feature type="non-terminal residue" evidence="10">
    <location>
        <position position="949"/>
    </location>
</feature>
<dbReference type="GO" id="GO:0016020">
    <property type="term" value="C:membrane"/>
    <property type="evidence" value="ECO:0007669"/>
    <property type="project" value="UniProtKB-SubCell"/>
</dbReference>
<keyword evidence="4 8" id="KW-1133">Transmembrane helix</keyword>
<dbReference type="InterPro" id="IPR006043">
    <property type="entry name" value="NCS2"/>
</dbReference>
<feature type="transmembrane region" description="Helical" evidence="8">
    <location>
        <begin position="148"/>
        <end position="169"/>
    </location>
</feature>
<evidence type="ECO:0000313" key="12">
    <source>
        <dbReference type="WormBase" id="CBG20102"/>
    </source>
</evidence>
<dbReference type="GO" id="GO:0003723">
    <property type="term" value="F:RNA binding"/>
    <property type="evidence" value="ECO:0007669"/>
    <property type="project" value="UniProtKB-UniRule"/>
</dbReference>
<reference evidence="10 11" key="1">
    <citation type="journal article" date="2003" name="PLoS Biol.">
        <title>The genome sequence of Caenorhabditis briggsae: a platform for comparative genomics.</title>
        <authorList>
            <person name="Stein L.D."/>
            <person name="Bao Z."/>
            <person name="Blasiar D."/>
            <person name="Blumenthal T."/>
            <person name="Brent M.R."/>
            <person name="Chen N."/>
            <person name="Chinwalla A."/>
            <person name="Clarke L."/>
            <person name="Clee C."/>
            <person name="Coghlan A."/>
            <person name="Coulson A."/>
            <person name="D'Eustachio P."/>
            <person name="Fitch D.H."/>
            <person name="Fulton L.A."/>
            <person name="Fulton R.E."/>
            <person name="Griffiths-Jones S."/>
            <person name="Harris T.W."/>
            <person name="Hillier L.W."/>
            <person name="Kamath R."/>
            <person name="Kuwabara P.E."/>
            <person name="Mardis E.R."/>
            <person name="Marra M.A."/>
            <person name="Miner T.L."/>
            <person name="Minx P."/>
            <person name="Mullikin J.C."/>
            <person name="Plumb R.W."/>
            <person name="Rogers J."/>
            <person name="Schein J.E."/>
            <person name="Sohrmann M."/>
            <person name="Spieth J."/>
            <person name="Stajich J.E."/>
            <person name="Wei C."/>
            <person name="Willey D."/>
            <person name="Wilson R.K."/>
            <person name="Durbin R."/>
            <person name="Waterston R.H."/>
        </authorList>
    </citation>
    <scope>NUCLEOTIDE SEQUENCE [LARGE SCALE GENOMIC DNA]</scope>
    <source>
        <strain evidence="10 11">AF16</strain>
    </source>
</reference>